<feature type="transmembrane region" description="Helical" evidence="1">
    <location>
        <begin position="15"/>
        <end position="38"/>
    </location>
</feature>
<protein>
    <submittedName>
        <fullName evidence="2">Uncharacterized protein</fullName>
    </submittedName>
</protein>
<reference evidence="2" key="1">
    <citation type="journal article" date="2021" name="Proc. Natl. Acad. Sci. U.S.A.">
        <title>A Catalog of Tens of Thousands of Viruses from Human Metagenomes Reveals Hidden Associations with Chronic Diseases.</title>
        <authorList>
            <person name="Tisza M.J."/>
            <person name="Buck C.B."/>
        </authorList>
    </citation>
    <scope>NUCLEOTIDE SEQUENCE</scope>
    <source>
        <strain evidence="2">CtrNG92</strain>
    </source>
</reference>
<keyword evidence="1" id="KW-0472">Membrane</keyword>
<name>A0A8S5SE57_9CAUD</name>
<dbReference type="EMBL" id="BK032578">
    <property type="protein sequence ID" value="DAF49253.1"/>
    <property type="molecule type" value="Genomic_DNA"/>
</dbReference>
<keyword evidence="1" id="KW-1133">Transmembrane helix</keyword>
<proteinExistence type="predicted"/>
<accession>A0A8S5SE57</accession>
<sequence>MSEMNEGGSFFSGDGFWGIIVLFFIFAMFGGGSFGGLGSNAAQGALTRAELADGFNTATLERNQNDLMRDQFGMQREIMENRFAQQQCCCTTQQNILQNRYDNALGQANTQREILDNRYNTLLGFNNMQARQDACCSDLKTAIHAEGEATRALINANTMQELRDNLQAAQLQLGNLSQTQTLLAAIDKVPYPAYITSSPYQSAYNPCTGNACGGCCR</sequence>
<organism evidence="2">
    <name type="scientific">Caudovirales sp. ctrNG92</name>
    <dbReference type="NCBI Taxonomy" id="2827638"/>
    <lineage>
        <taxon>Viruses</taxon>
        <taxon>Duplodnaviria</taxon>
        <taxon>Heunggongvirae</taxon>
        <taxon>Uroviricota</taxon>
        <taxon>Caudoviricetes</taxon>
    </lineage>
</organism>
<keyword evidence="1" id="KW-0812">Transmembrane</keyword>
<evidence type="ECO:0000313" key="2">
    <source>
        <dbReference type="EMBL" id="DAF49253.1"/>
    </source>
</evidence>
<evidence type="ECO:0000256" key="1">
    <source>
        <dbReference type="SAM" id="Phobius"/>
    </source>
</evidence>